<dbReference type="Proteomes" id="UP000651050">
    <property type="component" value="Unassembled WGS sequence"/>
</dbReference>
<dbReference type="SUPFAM" id="SSF49764">
    <property type="entry name" value="HSP20-like chaperones"/>
    <property type="match status" value="1"/>
</dbReference>
<comment type="similarity">
    <text evidence="1 2">Belongs to the small heat shock protein (HSP20) family.</text>
</comment>
<proteinExistence type="inferred from homology"/>
<comment type="caution">
    <text evidence="4">The sequence shown here is derived from an EMBL/GenBank/DDBJ whole genome shotgun (WGS) entry which is preliminary data.</text>
</comment>
<feature type="domain" description="SHSP" evidence="3">
    <location>
        <begin position="32"/>
        <end position="145"/>
    </location>
</feature>
<dbReference type="PANTHER" id="PTHR11527">
    <property type="entry name" value="HEAT-SHOCK PROTEIN 20 FAMILY MEMBER"/>
    <property type="match status" value="1"/>
</dbReference>
<dbReference type="RefSeq" id="WP_196988305.1">
    <property type="nucleotide sequence ID" value="NZ_JADWYS010000001.1"/>
</dbReference>
<organism evidence="4 5">
    <name type="scientific">Caenimonas aquaedulcis</name>
    <dbReference type="NCBI Taxonomy" id="2793270"/>
    <lineage>
        <taxon>Bacteria</taxon>
        <taxon>Pseudomonadati</taxon>
        <taxon>Pseudomonadota</taxon>
        <taxon>Betaproteobacteria</taxon>
        <taxon>Burkholderiales</taxon>
        <taxon>Comamonadaceae</taxon>
        <taxon>Caenimonas</taxon>
    </lineage>
</organism>
<protein>
    <submittedName>
        <fullName evidence="4">Hsp20/alpha crystallin family protein</fullName>
    </submittedName>
</protein>
<evidence type="ECO:0000313" key="5">
    <source>
        <dbReference type="Proteomes" id="UP000651050"/>
    </source>
</evidence>
<name>A0A931MJA3_9BURK</name>
<keyword evidence="5" id="KW-1185">Reference proteome</keyword>
<evidence type="ECO:0000313" key="4">
    <source>
        <dbReference type="EMBL" id="MBG9390573.1"/>
    </source>
</evidence>
<gene>
    <name evidence="4" type="ORF">I5803_21255</name>
</gene>
<accession>A0A931MJA3</accession>
<dbReference type="InterPro" id="IPR002068">
    <property type="entry name" value="A-crystallin/Hsp20_dom"/>
</dbReference>
<dbReference type="EMBL" id="JADWYS010000001">
    <property type="protein sequence ID" value="MBG9390573.1"/>
    <property type="molecule type" value="Genomic_DNA"/>
</dbReference>
<dbReference type="AlphaFoldDB" id="A0A931MJA3"/>
<dbReference type="PROSITE" id="PS01031">
    <property type="entry name" value="SHSP"/>
    <property type="match status" value="1"/>
</dbReference>
<evidence type="ECO:0000259" key="3">
    <source>
        <dbReference type="PROSITE" id="PS01031"/>
    </source>
</evidence>
<dbReference type="Pfam" id="PF00011">
    <property type="entry name" value="HSP20"/>
    <property type="match status" value="1"/>
</dbReference>
<dbReference type="InterPro" id="IPR008978">
    <property type="entry name" value="HSP20-like_chaperone"/>
</dbReference>
<evidence type="ECO:0000256" key="1">
    <source>
        <dbReference type="PROSITE-ProRule" id="PRU00285"/>
    </source>
</evidence>
<dbReference type="Gene3D" id="2.60.40.790">
    <property type="match status" value="1"/>
</dbReference>
<dbReference type="InterPro" id="IPR031107">
    <property type="entry name" value="Small_HSP"/>
</dbReference>
<evidence type="ECO:0000256" key="2">
    <source>
        <dbReference type="RuleBase" id="RU003616"/>
    </source>
</evidence>
<sequence>MNGLFRPAADLLSQLHWLQRQMDPGRFDDGIRATSNAAFPVINVGRTAEALEVMVLAPGVDPKALDLSIDKGLLIITGERSPGIPANKEGTVAYANERFSGNFRRVISLPEDIDPAKVDAHYADGVLRVTLAKRESSRPRRIQIS</sequence>
<dbReference type="CDD" id="cd06464">
    <property type="entry name" value="ACD_sHsps-like"/>
    <property type="match status" value="1"/>
</dbReference>
<reference evidence="4" key="1">
    <citation type="submission" date="2020-11" db="EMBL/GenBank/DDBJ databases">
        <title>Bacterial whole genome sequence for Caenimonas sp. DR4.4.</title>
        <authorList>
            <person name="Le V."/>
            <person name="Ko S.-R."/>
            <person name="Ahn C.-Y."/>
            <person name="Oh H.-M."/>
        </authorList>
    </citation>
    <scope>NUCLEOTIDE SEQUENCE</scope>
    <source>
        <strain evidence="4">DR4.4</strain>
    </source>
</reference>